<sequence>MIQVLRPIPAEQIKLIVFDLDGTLIDSARDLCNSVNAALEHMGRPHLDDHIIASFVGNGAPMLVRRSLAVENGVAPDEIHDEELATAYNFFLTHYREHKLDFTYAYEGVLDSLAALAAPNGVARKLAVLTNKPVRPARAICEGLGMNCFFRIYGGDSFPLKKPDPLGLRTIMQEAAAAPHETLMIGDSKVDVLTARNAGAWSLGCHFGFGPQNLMEVPPDVVVDSAAEWTAALAAGH</sequence>
<dbReference type="InterPro" id="IPR023198">
    <property type="entry name" value="PGP-like_dom2"/>
</dbReference>
<dbReference type="SFLD" id="SFLDG01129">
    <property type="entry name" value="C1.5:_HAD__Beta-PGM__Phosphata"/>
    <property type="match status" value="1"/>
</dbReference>
<dbReference type="PANTHER" id="PTHR43434:SF1">
    <property type="entry name" value="PHOSPHOGLYCOLATE PHOSPHATASE"/>
    <property type="match status" value="1"/>
</dbReference>
<accession>A0A9J7BLY9</accession>
<protein>
    <recommendedName>
        <fullName evidence="4">phosphoglycolate phosphatase</fullName>
        <ecNumber evidence="4">3.1.3.18</ecNumber>
    </recommendedName>
</protein>
<dbReference type="InterPro" id="IPR036412">
    <property type="entry name" value="HAD-like_sf"/>
</dbReference>
<keyword evidence="6" id="KW-1185">Reference proteome</keyword>
<evidence type="ECO:0000256" key="2">
    <source>
        <dbReference type="ARBA" id="ARBA00004818"/>
    </source>
</evidence>
<dbReference type="GO" id="GO:0008967">
    <property type="term" value="F:phosphoglycolate phosphatase activity"/>
    <property type="evidence" value="ECO:0007669"/>
    <property type="project" value="UniProtKB-EC"/>
</dbReference>
<comment type="similarity">
    <text evidence="3">Belongs to the HAD-like hydrolase superfamily. CbbY/CbbZ/Gph/YieH family.</text>
</comment>
<comment type="pathway">
    <text evidence="2">Organic acid metabolism; glycolate biosynthesis; glycolate from 2-phosphoglycolate: step 1/1.</text>
</comment>
<reference evidence="5" key="1">
    <citation type="submission" date="2021-04" db="EMBL/GenBank/DDBJ databases">
        <title>Phylogenetic analysis of Acidobacteriaceae.</title>
        <authorList>
            <person name="Qiu L."/>
            <person name="Zhang Q."/>
        </authorList>
    </citation>
    <scope>NUCLEOTIDE SEQUENCE</scope>
    <source>
        <strain evidence="5">DSM 25168</strain>
    </source>
</reference>
<evidence type="ECO:0000256" key="4">
    <source>
        <dbReference type="ARBA" id="ARBA00013078"/>
    </source>
</evidence>
<name>A0A9J7BLY9_9BACT</name>
<evidence type="ECO:0000313" key="5">
    <source>
        <dbReference type="EMBL" id="UWZ83655.1"/>
    </source>
</evidence>
<dbReference type="RefSeq" id="WP_260792990.1">
    <property type="nucleotide sequence ID" value="NZ_CP093313.1"/>
</dbReference>
<dbReference type="EC" id="3.1.3.18" evidence="4"/>
<dbReference type="SUPFAM" id="SSF56784">
    <property type="entry name" value="HAD-like"/>
    <property type="match status" value="1"/>
</dbReference>
<gene>
    <name evidence="5" type="ORF">MOP44_24190</name>
</gene>
<evidence type="ECO:0000313" key="6">
    <source>
        <dbReference type="Proteomes" id="UP001059380"/>
    </source>
</evidence>
<evidence type="ECO:0000256" key="1">
    <source>
        <dbReference type="ARBA" id="ARBA00000830"/>
    </source>
</evidence>
<dbReference type="NCBIfam" id="TIGR01549">
    <property type="entry name" value="HAD-SF-IA-v1"/>
    <property type="match status" value="1"/>
</dbReference>
<organism evidence="5 6">
    <name type="scientific">Occallatibacter riparius</name>
    <dbReference type="NCBI Taxonomy" id="1002689"/>
    <lineage>
        <taxon>Bacteria</taxon>
        <taxon>Pseudomonadati</taxon>
        <taxon>Acidobacteriota</taxon>
        <taxon>Terriglobia</taxon>
        <taxon>Terriglobales</taxon>
        <taxon>Acidobacteriaceae</taxon>
        <taxon>Occallatibacter</taxon>
    </lineage>
</organism>
<dbReference type="Gene3D" id="3.40.50.1000">
    <property type="entry name" value="HAD superfamily/HAD-like"/>
    <property type="match status" value="1"/>
</dbReference>
<evidence type="ECO:0000256" key="3">
    <source>
        <dbReference type="ARBA" id="ARBA00006171"/>
    </source>
</evidence>
<dbReference type="InterPro" id="IPR041492">
    <property type="entry name" value="HAD_2"/>
</dbReference>
<dbReference type="Gene3D" id="1.10.150.240">
    <property type="entry name" value="Putative phosphatase, domain 2"/>
    <property type="match status" value="1"/>
</dbReference>
<dbReference type="EMBL" id="CP093313">
    <property type="protein sequence ID" value="UWZ83655.1"/>
    <property type="molecule type" value="Genomic_DNA"/>
</dbReference>
<dbReference type="GO" id="GO:0005829">
    <property type="term" value="C:cytosol"/>
    <property type="evidence" value="ECO:0007669"/>
    <property type="project" value="TreeGrafter"/>
</dbReference>
<proteinExistence type="inferred from homology"/>
<dbReference type="InterPro" id="IPR050155">
    <property type="entry name" value="HAD-like_hydrolase_sf"/>
</dbReference>
<dbReference type="Pfam" id="PF13419">
    <property type="entry name" value="HAD_2"/>
    <property type="match status" value="1"/>
</dbReference>
<dbReference type="InterPro" id="IPR006439">
    <property type="entry name" value="HAD-SF_hydro_IA"/>
</dbReference>
<dbReference type="SFLD" id="SFLDS00003">
    <property type="entry name" value="Haloacid_Dehalogenase"/>
    <property type="match status" value="1"/>
</dbReference>
<dbReference type="Proteomes" id="UP001059380">
    <property type="component" value="Chromosome"/>
</dbReference>
<comment type="catalytic activity">
    <reaction evidence="1">
        <text>2-phosphoglycolate + H2O = glycolate + phosphate</text>
        <dbReference type="Rhea" id="RHEA:14369"/>
        <dbReference type="ChEBI" id="CHEBI:15377"/>
        <dbReference type="ChEBI" id="CHEBI:29805"/>
        <dbReference type="ChEBI" id="CHEBI:43474"/>
        <dbReference type="ChEBI" id="CHEBI:58033"/>
        <dbReference type="EC" id="3.1.3.18"/>
    </reaction>
</comment>
<dbReference type="KEGG" id="orp:MOP44_24190"/>
<dbReference type="GO" id="GO:0006281">
    <property type="term" value="P:DNA repair"/>
    <property type="evidence" value="ECO:0007669"/>
    <property type="project" value="TreeGrafter"/>
</dbReference>
<dbReference type="PANTHER" id="PTHR43434">
    <property type="entry name" value="PHOSPHOGLYCOLATE PHOSPHATASE"/>
    <property type="match status" value="1"/>
</dbReference>
<keyword evidence="5" id="KW-0378">Hydrolase</keyword>
<dbReference type="AlphaFoldDB" id="A0A9J7BLY9"/>
<dbReference type="InterPro" id="IPR023214">
    <property type="entry name" value="HAD_sf"/>
</dbReference>